<sequence>MALAAGGDESAEPGLDAGGRRRVGEWRGAACRGQASGDESRRLASARRTLASTQAKQNAFHVFALLGYESAPGVVLVALAPGGSTSTDSDVALELAWMNNMVHFSFPYLLQFIREYTSKVDDLVKDKIEPQAGIFPDYLVARLVRAGGGRWWRFPAAGSPVVGGGGAAEAYVRVSSVAVHRKPEMLRRVEKSLMCSISF</sequence>
<comment type="caution">
    <text evidence="2">The sequence shown here is derived from an EMBL/GenBank/DDBJ whole genome shotgun (WGS) entry which is preliminary data.</text>
</comment>
<dbReference type="EMBL" id="JAAALK010000895">
    <property type="protein sequence ID" value="KAG8044098.1"/>
    <property type="molecule type" value="Genomic_DNA"/>
</dbReference>
<feature type="region of interest" description="Disordered" evidence="1">
    <location>
        <begin position="1"/>
        <end position="20"/>
    </location>
</feature>
<accession>A0A8J5R162</accession>
<dbReference type="OrthoDB" id="2113814at2759"/>
<gene>
    <name evidence="2" type="ORF">GUJ93_ZPchr1273g29126</name>
</gene>
<evidence type="ECO:0000256" key="1">
    <source>
        <dbReference type="SAM" id="MobiDB-lite"/>
    </source>
</evidence>
<keyword evidence="3" id="KW-1185">Reference proteome</keyword>
<evidence type="ECO:0000313" key="2">
    <source>
        <dbReference type="EMBL" id="KAG8044098.1"/>
    </source>
</evidence>
<dbReference type="AlphaFoldDB" id="A0A8J5R162"/>
<proteinExistence type="predicted"/>
<evidence type="ECO:0000313" key="3">
    <source>
        <dbReference type="Proteomes" id="UP000729402"/>
    </source>
</evidence>
<reference evidence="2" key="2">
    <citation type="submission" date="2021-02" db="EMBL/GenBank/DDBJ databases">
        <authorList>
            <person name="Kimball J.A."/>
            <person name="Haas M.W."/>
            <person name="Macchietto M."/>
            <person name="Kono T."/>
            <person name="Duquette J."/>
            <person name="Shao M."/>
        </authorList>
    </citation>
    <scope>NUCLEOTIDE SEQUENCE</scope>
    <source>
        <tissue evidence="2">Fresh leaf tissue</tissue>
    </source>
</reference>
<reference evidence="2" key="1">
    <citation type="journal article" date="2021" name="bioRxiv">
        <title>Whole Genome Assembly and Annotation of Northern Wild Rice, Zizania palustris L., Supports a Whole Genome Duplication in the Zizania Genus.</title>
        <authorList>
            <person name="Haas M."/>
            <person name="Kono T."/>
            <person name="Macchietto M."/>
            <person name="Millas R."/>
            <person name="McGilp L."/>
            <person name="Shao M."/>
            <person name="Duquette J."/>
            <person name="Hirsch C.N."/>
            <person name="Kimball J."/>
        </authorList>
    </citation>
    <scope>NUCLEOTIDE SEQUENCE</scope>
    <source>
        <tissue evidence="2">Fresh leaf tissue</tissue>
    </source>
</reference>
<dbReference type="Proteomes" id="UP000729402">
    <property type="component" value="Unassembled WGS sequence"/>
</dbReference>
<name>A0A8J5R162_ZIZPA</name>
<protein>
    <submittedName>
        <fullName evidence="2">Uncharacterized protein</fullName>
    </submittedName>
</protein>
<organism evidence="2 3">
    <name type="scientific">Zizania palustris</name>
    <name type="common">Northern wild rice</name>
    <dbReference type="NCBI Taxonomy" id="103762"/>
    <lineage>
        <taxon>Eukaryota</taxon>
        <taxon>Viridiplantae</taxon>
        <taxon>Streptophyta</taxon>
        <taxon>Embryophyta</taxon>
        <taxon>Tracheophyta</taxon>
        <taxon>Spermatophyta</taxon>
        <taxon>Magnoliopsida</taxon>
        <taxon>Liliopsida</taxon>
        <taxon>Poales</taxon>
        <taxon>Poaceae</taxon>
        <taxon>BOP clade</taxon>
        <taxon>Oryzoideae</taxon>
        <taxon>Oryzeae</taxon>
        <taxon>Zizaniinae</taxon>
        <taxon>Zizania</taxon>
    </lineage>
</organism>